<evidence type="ECO:0000256" key="1">
    <source>
        <dbReference type="SAM" id="MobiDB-lite"/>
    </source>
</evidence>
<evidence type="ECO:0000313" key="3">
    <source>
        <dbReference type="Proteomes" id="UP001153069"/>
    </source>
</evidence>
<comment type="caution">
    <text evidence="2">The sequence shown here is derived from an EMBL/GenBank/DDBJ whole genome shotgun (WGS) entry which is preliminary data.</text>
</comment>
<sequence length="215" mass="24844">MISPERLSANIANSGIVQDNKLKNNNNSKITMTQQRITPTTMTSSMKKKNATQRTAARRRVHFDDSAVATVVLIDKISQDAKGRVWYNKTELNDSYDEELMEMQQCSERCFHKHATSKCEQHTIRGLESNICLPVYPSHKHVRHVMTFYRIQLKQHKGDWDPQGLRRASKFASKEHRREAVKRGKKDHMDATKDDGNNESKGRFTTLMKRVATAW</sequence>
<reference evidence="2" key="1">
    <citation type="submission" date="2020-06" db="EMBL/GenBank/DDBJ databases">
        <authorList>
            <consortium name="Plant Systems Biology data submission"/>
        </authorList>
    </citation>
    <scope>NUCLEOTIDE SEQUENCE</scope>
    <source>
        <strain evidence="2">D6</strain>
    </source>
</reference>
<dbReference type="AlphaFoldDB" id="A0A9N8DKE7"/>
<feature type="region of interest" description="Disordered" evidence="1">
    <location>
        <begin position="169"/>
        <end position="201"/>
    </location>
</feature>
<dbReference type="Proteomes" id="UP001153069">
    <property type="component" value="Unassembled WGS sequence"/>
</dbReference>
<proteinExistence type="predicted"/>
<protein>
    <submittedName>
        <fullName evidence="2">Uncharacterized protein</fullName>
    </submittedName>
</protein>
<organism evidence="2 3">
    <name type="scientific">Seminavis robusta</name>
    <dbReference type="NCBI Taxonomy" id="568900"/>
    <lineage>
        <taxon>Eukaryota</taxon>
        <taxon>Sar</taxon>
        <taxon>Stramenopiles</taxon>
        <taxon>Ochrophyta</taxon>
        <taxon>Bacillariophyta</taxon>
        <taxon>Bacillariophyceae</taxon>
        <taxon>Bacillariophycidae</taxon>
        <taxon>Naviculales</taxon>
        <taxon>Naviculaceae</taxon>
        <taxon>Seminavis</taxon>
    </lineage>
</organism>
<feature type="compositionally biased region" description="Basic and acidic residues" evidence="1">
    <location>
        <begin position="172"/>
        <end position="201"/>
    </location>
</feature>
<accession>A0A9N8DKE7</accession>
<keyword evidence="3" id="KW-1185">Reference proteome</keyword>
<evidence type="ECO:0000313" key="2">
    <source>
        <dbReference type="EMBL" id="CAB9502160.1"/>
    </source>
</evidence>
<dbReference type="EMBL" id="CAICTM010000128">
    <property type="protein sequence ID" value="CAB9502160.1"/>
    <property type="molecule type" value="Genomic_DNA"/>
</dbReference>
<name>A0A9N8DKE7_9STRA</name>
<gene>
    <name evidence="2" type="ORF">SEMRO_129_G061520.1</name>
</gene>